<protein>
    <submittedName>
        <fullName evidence="1">Uncharacterized protein</fullName>
    </submittedName>
</protein>
<organism evidence="1">
    <name type="scientific">uncultured Caudovirales phage</name>
    <dbReference type="NCBI Taxonomy" id="2100421"/>
    <lineage>
        <taxon>Viruses</taxon>
        <taxon>Duplodnaviria</taxon>
        <taxon>Heunggongvirae</taxon>
        <taxon>Uroviricota</taxon>
        <taxon>Caudoviricetes</taxon>
        <taxon>Peduoviridae</taxon>
        <taxon>Maltschvirus</taxon>
        <taxon>Maltschvirus maltsch</taxon>
    </lineage>
</organism>
<proteinExistence type="predicted"/>
<accession>A0A6J5LTA9</accession>
<sequence length="100" mass="10409">MGCSQPPKGAAESDIAAVLQSALQRVRAGRDRLERLAPQGEASRYVQRGYARMLEALLLAQALHDDIALTLEAAEAEPRGNVGLLAPPHSGAAASLAGHS</sequence>
<evidence type="ECO:0000313" key="1">
    <source>
        <dbReference type="EMBL" id="CAB4137794.1"/>
    </source>
</evidence>
<name>A0A6J5LTA9_9CAUD</name>
<gene>
    <name evidence="1" type="ORF">UFOVP326_85</name>
</gene>
<reference evidence="1" key="1">
    <citation type="submission" date="2020-04" db="EMBL/GenBank/DDBJ databases">
        <authorList>
            <person name="Chiriac C."/>
            <person name="Salcher M."/>
            <person name="Ghai R."/>
            <person name="Kavagutti S V."/>
        </authorList>
    </citation>
    <scope>NUCLEOTIDE SEQUENCE</scope>
</reference>
<dbReference type="EMBL" id="LR796340">
    <property type="protein sequence ID" value="CAB4137794.1"/>
    <property type="molecule type" value="Genomic_DNA"/>
</dbReference>